<dbReference type="InterPro" id="IPR006311">
    <property type="entry name" value="TAT_signal"/>
</dbReference>
<feature type="domain" description="N,N-dimethylformamidase beta subunit-like C-terminal" evidence="2">
    <location>
        <begin position="112"/>
        <end position="508"/>
    </location>
</feature>
<protein>
    <recommendedName>
        <fullName evidence="2">N,N-dimethylformamidase beta subunit-like C-terminal domain-containing protein</fullName>
    </recommendedName>
</protein>
<feature type="region of interest" description="Disordered" evidence="1">
    <location>
        <begin position="428"/>
        <end position="456"/>
    </location>
</feature>
<evidence type="ECO:0000256" key="1">
    <source>
        <dbReference type="SAM" id="MobiDB-lite"/>
    </source>
</evidence>
<feature type="compositionally biased region" description="Basic and acidic residues" evidence="1">
    <location>
        <begin position="440"/>
        <end position="456"/>
    </location>
</feature>
<name>A0A8J3BMI2_9ACTN</name>
<reference evidence="3" key="1">
    <citation type="journal article" date="2014" name="Int. J. Syst. Evol. Microbiol.">
        <title>Complete genome sequence of Corynebacterium casei LMG S-19264T (=DSM 44701T), isolated from a smear-ripened cheese.</title>
        <authorList>
            <consortium name="US DOE Joint Genome Institute (JGI-PGF)"/>
            <person name="Walter F."/>
            <person name="Albersmeier A."/>
            <person name="Kalinowski J."/>
            <person name="Ruckert C."/>
        </authorList>
    </citation>
    <scope>NUCLEOTIDE SEQUENCE</scope>
    <source>
        <strain evidence="3">JCM 3091</strain>
    </source>
</reference>
<comment type="caution">
    <text evidence="3">The sequence shown here is derived from an EMBL/GenBank/DDBJ whole genome shotgun (WGS) entry which is preliminary data.</text>
</comment>
<organism evidence="3 4">
    <name type="scientific">Pilimelia terevasa</name>
    <dbReference type="NCBI Taxonomy" id="53372"/>
    <lineage>
        <taxon>Bacteria</taxon>
        <taxon>Bacillati</taxon>
        <taxon>Actinomycetota</taxon>
        <taxon>Actinomycetes</taxon>
        <taxon>Micromonosporales</taxon>
        <taxon>Micromonosporaceae</taxon>
        <taxon>Pilimelia</taxon>
    </lineage>
</organism>
<dbReference type="EMBL" id="BMQC01000003">
    <property type="protein sequence ID" value="GGK19898.1"/>
    <property type="molecule type" value="Genomic_DNA"/>
</dbReference>
<evidence type="ECO:0000259" key="2">
    <source>
        <dbReference type="Pfam" id="PF20254"/>
    </source>
</evidence>
<dbReference type="InterPro" id="IPR046540">
    <property type="entry name" value="DMFA2_C"/>
</dbReference>
<keyword evidence="4" id="KW-1185">Reference proteome</keyword>
<gene>
    <name evidence="3" type="ORF">GCM10010124_10640</name>
</gene>
<reference evidence="3" key="2">
    <citation type="submission" date="2020-09" db="EMBL/GenBank/DDBJ databases">
        <authorList>
            <person name="Sun Q."/>
            <person name="Ohkuma M."/>
        </authorList>
    </citation>
    <scope>NUCLEOTIDE SEQUENCE</scope>
    <source>
        <strain evidence="3">JCM 3091</strain>
    </source>
</reference>
<evidence type="ECO:0000313" key="3">
    <source>
        <dbReference type="EMBL" id="GGK19898.1"/>
    </source>
</evidence>
<dbReference type="Proteomes" id="UP000662200">
    <property type="component" value="Unassembled WGS sequence"/>
</dbReference>
<sequence>MSGIARRSALGLVGLGAAAGLTGAIAEAAPAARSRAIGRALPAPRRPGGALTANRIAVENTLPGTHNWAPSSFTMRVDDRHRQVQGYASRSSVDIGGSISFHVSVPSAERYTIEILRLGHYGGRGARRVHRTEPLPGFRRPVPVPAAGVGTIHCTWPVSWTLSVPRTWTSGTYLARFKTVSGWSSYHPFVIRDDARRADFCVVMPTATWQAYNQWPRDLRTGRNLYHGFDKLGRLDHTLRARRVSFDRPYHENGLPSRFQGDRHVISFLERNGYDVTYASSQDLHDGTLDASRYRGLLFIGHDEYWTAEMRARTTAALGAGSHLAYLTANNVYWHVRLDPSPEGVPGRTLTCYKNSLDPRAVAGGVSTSLWRDARRTGPQRPEQELIGVMYNGIVVAPSPLVVANSEHWFWAGTGLRDGDAIPRVVGGEADGFWPTGDAGPRRGRDPERRYPAPRIRPLEGDHTLLSHSRYRAHGARAPRIQSTSLRELPQGQLVFAAATLDWPAALSRPGVRDRRIERATHNVLDRMRDPV</sequence>
<dbReference type="Pfam" id="PF20254">
    <property type="entry name" value="DMFA2_C"/>
    <property type="match status" value="1"/>
</dbReference>
<dbReference type="AlphaFoldDB" id="A0A8J3BMI2"/>
<evidence type="ECO:0000313" key="4">
    <source>
        <dbReference type="Proteomes" id="UP000662200"/>
    </source>
</evidence>
<dbReference type="RefSeq" id="WP_189113067.1">
    <property type="nucleotide sequence ID" value="NZ_BMQC01000003.1"/>
</dbReference>
<proteinExistence type="predicted"/>
<dbReference type="PROSITE" id="PS51318">
    <property type="entry name" value="TAT"/>
    <property type="match status" value="1"/>
</dbReference>
<accession>A0A8J3BMI2</accession>